<dbReference type="Gene3D" id="3.10.50.30">
    <property type="entry name" value="Transcription elongation factor, GreA/GreB, C-terminal domain"/>
    <property type="match status" value="1"/>
</dbReference>
<dbReference type="AlphaFoldDB" id="A0A0F6YMM1"/>
<reference evidence="2 3" key="1">
    <citation type="submission" date="2015-03" db="EMBL/GenBank/DDBJ databases">
        <title>Genome assembly of Sandaracinus amylolyticus DSM 53668.</title>
        <authorList>
            <person name="Sharma G."/>
            <person name="Subramanian S."/>
        </authorList>
    </citation>
    <scope>NUCLEOTIDE SEQUENCE [LARGE SCALE GENOMIC DNA]</scope>
    <source>
        <strain evidence="2 3">DSM 53668</strain>
    </source>
</reference>
<protein>
    <submittedName>
        <fullName evidence="2">Transcription elongation factor</fullName>
    </submittedName>
</protein>
<keyword evidence="2" id="KW-0648">Protein biosynthesis</keyword>
<name>A0A0F6YMM1_9BACT</name>
<feature type="chain" id="PRO_5002512811" evidence="1">
    <location>
        <begin position="30"/>
        <end position="165"/>
    </location>
</feature>
<accession>A0A0F6YMM1</accession>
<sequence length="165" mass="17750">MMTKLPDKSAVREALRAALASTLAMLAHAAKDAAEGATHEENRSEGDKDMRATEQSYIARGQAMRAEEIAEEIARLDATPVRAFRDDEAIAAGALVRVSIDGEDERVLYVVPWGGGTELDVGGTRVTVITPVSPVGRALCGRSAGDDFELTQRGAVREWVIEDVR</sequence>
<proteinExistence type="predicted"/>
<keyword evidence="2" id="KW-0251">Elongation factor</keyword>
<dbReference type="GO" id="GO:0003677">
    <property type="term" value="F:DNA binding"/>
    <property type="evidence" value="ECO:0007669"/>
    <property type="project" value="InterPro"/>
</dbReference>
<dbReference type="EMBL" id="CP011125">
    <property type="protein sequence ID" value="AKF10872.1"/>
    <property type="molecule type" value="Genomic_DNA"/>
</dbReference>
<evidence type="ECO:0000256" key="1">
    <source>
        <dbReference type="SAM" id="SignalP"/>
    </source>
</evidence>
<dbReference type="GO" id="GO:0003746">
    <property type="term" value="F:translation elongation factor activity"/>
    <property type="evidence" value="ECO:0007669"/>
    <property type="project" value="UniProtKB-KW"/>
</dbReference>
<evidence type="ECO:0000313" key="2">
    <source>
        <dbReference type="EMBL" id="AKF10872.1"/>
    </source>
</evidence>
<keyword evidence="3" id="KW-1185">Reference proteome</keyword>
<feature type="signal peptide" evidence="1">
    <location>
        <begin position="1"/>
        <end position="29"/>
    </location>
</feature>
<gene>
    <name evidence="2" type="ORF">DB32_008021</name>
</gene>
<dbReference type="InterPro" id="IPR023459">
    <property type="entry name" value="Tscrpt_elong_fac_GreA/B_fam"/>
</dbReference>
<dbReference type="SUPFAM" id="SSF54534">
    <property type="entry name" value="FKBP-like"/>
    <property type="match status" value="1"/>
</dbReference>
<evidence type="ECO:0000313" key="3">
    <source>
        <dbReference type="Proteomes" id="UP000034883"/>
    </source>
</evidence>
<organism evidence="2 3">
    <name type="scientific">Sandaracinus amylolyticus</name>
    <dbReference type="NCBI Taxonomy" id="927083"/>
    <lineage>
        <taxon>Bacteria</taxon>
        <taxon>Pseudomonadati</taxon>
        <taxon>Myxococcota</taxon>
        <taxon>Polyangia</taxon>
        <taxon>Polyangiales</taxon>
        <taxon>Sandaracinaceae</taxon>
        <taxon>Sandaracinus</taxon>
    </lineage>
</organism>
<dbReference type="STRING" id="927083.DB32_008021"/>
<dbReference type="Proteomes" id="UP000034883">
    <property type="component" value="Chromosome"/>
</dbReference>
<dbReference type="GO" id="GO:0070063">
    <property type="term" value="F:RNA polymerase binding"/>
    <property type="evidence" value="ECO:0007669"/>
    <property type="project" value="InterPro"/>
</dbReference>
<dbReference type="GO" id="GO:0032784">
    <property type="term" value="P:regulation of DNA-templated transcription elongation"/>
    <property type="evidence" value="ECO:0007669"/>
    <property type="project" value="InterPro"/>
</dbReference>
<dbReference type="OrthoDB" id="5293337at2"/>
<dbReference type="InterPro" id="IPR036953">
    <property type="entry name" value="GreA/GreB_C_sf"/>
</dbReference>
<keyword evidence="1" id="KW-0732">Signal</keyword>
<dbReference type="KEGG" id="samy:DB32_008021"/>
<dbReference type="PIRSF" id="PIRSF006092">
    <property type="entry name" value="GreA_GreB"/>
    <property type="match status" value="1"/>
</dbReference>